<reference evidence="1 2" key="1">
    <citation type="journal article" date="2019" name="Commun. Biol.">
        <title>The bagworm genome reveals a unique fibroin gene that provides high tensile strength.</title>
        <authorList>
            <person name="Kono N."/>
            <person name="Nakamura H."/>
            <person name="Ohtoshi R."/>
            <person name="Tomita M."/>
            <person name="Numata K."/>
            <person name="Arakawa K."/>
        </authorList>
    </citation>
    <scope>NUCLEOTIDE SEQUENCE [LARGE SCALE GENOMIC DNA]</scope>
</reference>
<sequence>MMMMIDTGSERFWPNYLRRMYAASISVPAKAATYTYMRLAGRPTCTRPAEVARGLASFSSRSRTAHERAAFS</sequence>
<comment type="caution">
    <text evidence="1">The sequence shown here is derived from an EMBL/GenBank/DDBJ whole genome shotgun (WGS) entry which is preliminary data.</text>
</comment>
<proteinExistence type="predicted"/>
<dbReference type="Proteomes" id="UP000299102">
    <property type="component" value="Unassembled WGS sequence"/>
</dbReference>
<keyword evidence="2" id="KW-1185">Reference proteome</keyword>
<evidence type="ECO:0000313" key="2">
    <source>
        <dbReference type="Proteomes" id="UP000299102"/>
    </source>
</evidence>
<protein>
    <submittedName>
        <fullName evidence="1">Uncharacterized protein</fullName>
    </submittedName>
</protein>
<dbReference type="EMBL" id="BGZK01000609">
    <property type="protein sequence ID" value="GBP52781.1"/>
    <property type="molecule type" value="Genomic_DNA"/>
</dbReference>
<name>A0A4C1WND0_EUMVA</name>
<dbReference type="AlphaFoldDB" id="A0A4C1WND0"/>
<organism evidence="1 2">
    <name type="scientific">Eumeta variegata</name>
    <name type="common">Bagworm moth</name>
    <name type="synonym">Eumeta japonica</name>
    <dbReference type="NCBI Taxonomy" id="151549"/>
    <lineage>
        <taxon>Eukaryota</taxon>
        <taxon>Metazoa</taxon>
        <taxon>Ecdysozoa</taxon>
        <taxon>Arthropoda</taxon>
        <taxon>Hexapoda</taxon>
        <taxon>Insecta</taxon>
        <taxon>Pterygota</taxon>
        <taxon>Neoptera</taxon>
        <taxon>Endopterygota</taxon>
        <taxon>Lepidoptera</taxon>
        <taxon>Glossata</taxon>
        <taxon>Ditrysia</taxon>
        <taxon>Tineoidea</taxon>
        <taxon>Psychidae</taxon>
        <taxon>Oiketicinae</taxon>
        <taxon>Eumeta</taxon>
    </lineage>
</organism>
<accession>A0A4C1WND0</accession>
<gene>
    <name evidence="1" type="ORF">EVAR_27726_1</name>
</gene>
<evidence type="ECO:0000313" key="1">
    <source>
        <dbReference type="EMBL" id="GBP52781.1"/>
    </source>
</evidence>